<dbReference type="Proteomes" id="UP000271098">
    <property type="component" value="Unassembled WGS sequence"/>
</dbReference>
<reference evidence="1 2" key="2">
    <citation type="submission" date="2018-11" db="EMBL/GenBank/DDBJ databases">
        <authorList>
            <consortium name="Pathogen Informatics"/>
        </authorList>
    </citation>
    <scope>NUCLEOTIDE SEQUENCE [LARGE SCALE GENOMIC DNA]</scope>
</reference>
<dbReference type="WBParaSite" id="GPUH_0002379301-mRNA-1">
    <property type="protein sequence ID" value="GPUH_0002379301-mRNA-1"/>
    <property type="gene ID" value="GPUH_0002379301"/>
</dbReference>
<evidence type="ECO:0000313" key="2">
    <source>
        <dbReference type="Proteomes" id="UP000271098"/>
    </source>
</evidence>
<dbReference type="AlphaFoldDB" id="A0A183ES22"/>
<gene>
    <name evidence="1" type="ORF">GPUH_LOCUS23764</name>
</gene>
<evidence type="ECO:0000313" key="3">
    <source>
        <dbReference type="WBParaSite" id="GPUH_0002379301-mRNA-1"/>
    </source>
</evidence>
<keyword evidence="2" id="KW-1185">Reference proteome</keyword>
<evidence type="ECO:0000313" key="1">
    <source>
        <dbReference type="EMBL" id="VDN41928.1"/>
    </source>
</evidence>
<protein>
    <submittedName>
        <fullName evidence="3">Ovule protein</fullName>
    </submittedName>
</protein>
<accession>A0A183ES22</accession>
<sequence length="126" mass="14481">MAAGKSMVDSNKHRESTMDLATWKRSKGAPFLTEPEIISEFVERNGDISFGRNLCPRLNRARLGERCSLDLNEGYNTFEEKDLSKPEYIYCLLNWIVEWSKRGNCASLVSIQSLLKAMYCFLIAKY</sequence>
<organism evidence="3">
    <name type="scientific">Gongylonema pulchrum</name>
    <dbReference type="NCBI Taxonomy" id="637853"/>
    <lineage>
        <taxon>Eukaryota</taxon>
        <taxon>Metazoa</taxon>
        <taxon>Ecdysozoa</taxon>
        <taxon>Nematoda</taxon>
        <taxon>Chromadorea</taxon>
        <taxon>Rhabditida</taxon>
        <taxon>Spirurina</taxon>
        <taxon>Spiruromorpha</taxon>
        <taxon>Spiruroidea</taxon>
        <taxon>Gongylonematidae</taxon>
        <taxon>Gongylonema</taxon>
    </lineage>
</organism>
<reference evidence="3" key="1">
    <citation type="submission" date="2016-06" db="UniProtKB">
        <authorList>
            <consortium name="WormBaseParasite"/>
        </authorList>
    </citation>
    <scope>IDENTIFICATION</scope>
</reference>
<name>A0A183ES22_9BILA</name>
<dbReference type="OrthoDB" id="5853397at2759"/>
<proteinExistence type="predicted"/>
<dbReference type="EMBL" id="UYRT01098905">
    <property type="protein sequence ID" value="VDN41928.1"/>
    <property type="molecule type" value="Genomic_DNA"/>
</dbReference>